<gene>
    <name evidence="2" type="ORF">JEU22_00650</name>
</gene>
<dbReference type="Proteomes" id="UP000637061">
    <property type="component" value="Unassembled WGS sequence"/>
</dbReference>
<sequence>MKNKSRLKGWRVSLAYETYKDDLALSPEMHYCVEVNVGRMFFSSWRSIMIAPAQNSREMLEKFKKSDLVRLPKAMQASDYVHVAGQDSAWKLGLVFITAIPFAFEVARALLLS</sequence>
<protein>
    <submittedName>
        <fullName evidence="2">Uncharacterized protein</fullName>
    </submittedName>
</protein>
<accession>A0A8I1EBU8</accession>
<dbReference type="AlphaFoldDB" id="A0A8I1EBU8"/>
<evidence type="ECO:0000256" key="1">
    <source>
        <dbReference type="SAM" id="Phobius"/>
    </source>
</evidence>
<dbReference type="EMBL" id="JAEHTE010000001">
    <property type="protein sequence ID" value="MBI6882423.1"/>
    <property type="molecule type" value="Genomic_DNA"/>
</dbReference>
<reference evidence="2" key="1">
    <citation type="submission" date="2020-12" db="EMBL/GenBank/DDBJ databases">
        <title>Enhanced detection system for hospital associated transmission using whole genome sequencing surveillance.</title>
        <authorList>
            <person name="Harrison L.H."/>
            <person name="Van Tyne D."/>
            <person name="Marsh J.W."/>
            <person name="Griffith M.P."/>
            <person name="Snyder D.J."/>
            <person name="Cooper V.S."/>
            <person name="Mustapha M."/>
        </authorList>
    </citation>
    <scope>NUCLEOTIDE SEQUENCE</scope>
    <source>
        <strain evidence="2">PSB00042</strain>
    </source>
</reference>
<keyword evidence="1" id="KW-1133">Transmembrane helix</keyword>
<keyword evidence="1" id="KW-0812">Transmembrane</keyword>
<keyword evidence="1" id="KW-0472">Membrane</keyword>
<proteinExistence type="predicted"/>
<feature type="transmembrane region" description="Helical" evidence="1">
    <location>
        <begin position="92"/>
        <end position="111"/>
    </location>
</feature>
<name>A0A8I1EBU8_PSEPU</name>
<organism evidence="2 3">
    <name type="scientific">Pseudomonas putida</name>
    <name type="common">Arthrobacter siderocapsulatus</name>
    <dbReference type="NCBI Taxonomy" id="303"/>
    <lineage>
        <taxon>Bacteria</taxon>
        <taxon>Pseudomonadati</taxon>
        <taxon>Pseudomonadota</taxon>
        <taxon>Gammaproteobacteria</taxon>
        <taxon>Pseudomonadales</taxon>
        <taxon>Pseudomonadaceae</taxon>
        <taxon>Pseudomonas</taxon>
    </lineage>
</organism>
<evidence type="ECO:0000313" key="2">
    <source>
        <dbReference type="EMBL" id="MBI6882423.1"/>
    </source>
</evidence>
<evidence type="ECO:0000313" key="3">
    <source>
        <dbReference type="Proteomes" id="UP000637061"/>
    </source>
</evidence>
<comment type="caution">
    <text evidence="2">The sequence shown here is derived from an EMBL/GenBank/DDBJ whole genome shotgun (WGS) entry which is preliminary data.</text>
</comment>
<dbReference type="RefSeq" id="WP_198746041.1">
    <property type="nucleotide sequence ID" value="NZ_JAEHTE010000001.1"/>
</dbReference>